<feature type="non-terminal residue" evidence="2">
    <location>
        <position position="100"/>
    </location>
</feature>
<evidence type="ECO:0000313" key="3">
    <source>
        <dbReference type="Proteomes" id="UP000800200"/>
    </source>
</evidence>
<dbReference type="AlphaFoldDB" id="A0A6A6D5U8"/>
<dbReference type="OrthoDB" id="3560445at2759"/>
<feature type="region of interest" description="Disordered" evidence="1">
    <location>
        <begin position="59"/>
        <end position="100"/>
    </location>
</feature>
<feature type="region of interest" description="Disordered" evidence="1">
    <location>
        <begin position="1"/>
        <end position="35"/>
    </location>
</feature>
<organism evidence="2 3">
    <name type="scientific">Zopfia rhizophila CBS 207.26</name>
    <dbReference type="NCBI Taxonomy" id="1314779"/>
    <lineage>
        <taxon>Eukaryota</taxon>
        <taxon>Fungi</taxon>
        <taxon>Dikarya</taxon>
        <taxon>Ascomycota</taxon>
        <taxon>Pezizomycotina</taxon>
        <taxon>Dothideomycetes</taxon>
        <taxon>Dothideomycetes incertae sedis</taxon>
        <taxon>Zopfiaceae</taxon>
        <taxon>Zopfia</taxon>
    </lineage>
</organism>
<dbReference type="EMBL" id="ML994773">
    <property type="protein sequence ID" value="KAF2174791.1"/>
    <property type="molecule type" value="Genomic_DNA"/>
</dbReference>
<evidence type="ECO:0000313" key="2">
    <source>
        <dbReference type="EMBL" id="KAF2174791.1"/>
    </source>
</evidence>
<name>A0A6A6D5U8_9PEZI</name>
<feature type="compositionally biased region" description="Basic residues" evidence="1">
    <location>
        <begin position="8"/>
        <end position="18"/>
    </location>
</feature>
<accession>A0A6A6D5U8</accession>
<proteinExistence type="predicted"/>
<feature type="compositionally biased region" description="Polar residues" evidence="1">
    <location>
        <begin position="84"/>
        <end position="93"/>
    </location>
</feature>
<dbReference type="Proteomes" id="UP000800200">
    <property type="component" value="Unassembled WGS sequence"/>
</dbReference>
<gene>
    <name evidence="2" type="ORF">K469DRAFT_647929</name>
</gene>
<reference evidence="2" key="1">
    <citation type="journal article" date="2020" name="Stud. Mycol.">
        <title>101 Dothideomycetes genomes: a test case for predicting lifestyles and emergence of pathogens.</title>
        <authorList>
            <person name="Haridas S."/>
            <person name="Albert R."/>
            <person name="Binder M."/>
            <person name="Bloem J."/>
            <person name="Labutti K."/>
            <person name="Salamov A."/>
            <person name="Andreopoulos B."/>
            <person name="Baker S."/>
            <person name="Barry K."/>
            <person name="Bills G."/>
            <person name="Bluhm B."/>
            <person name="Cannon C."/>
            <person name="Castanera R."/>
            <person name="Culley D."/>
            <person name="Daum C."/>
            <person name="Ezra D."/>
            <person name="Gonzalez J."/>
            <person name="Henrissat B."/>
            <person name="Kuo A."/>
            <person name="Liang C."/>
            <person name="Lipzen A."/>
            <person name="Lutzoni F."/>
            <person name="Magnuson J."/>
            <person name="Mondo S."/>
            <person name="Nolan M."/>
            <person name="Ohm R."/>
            <person name="Pangilinan J."/>
            <person name="Park H.-J."/>
            <person name="Ramirez L."/>
            <person name="Alfaro M."/>
            <person name="Sun H."/>
            <person name="Tritt A."/>
            <person name="Yoshinaga Y."/>
            <person name="Zwiers L.-H."/>
            <person name="Turgeon B."/>
            <person name="Goodwin S."/>
            <person name="Spatafora J."/>
            <person name="Crous P."/>
            <person name="Grigoriev I."/>
        </authorList>
    </citation>
    <scope>NUCLEOTIDE SEQUENCE</scope>
    <source>
        <strain evidence="2">CBS 207.26</strain>
    </source>
</reference>
<sequence>MASNTVPRKLRGRPRKHLTPAAAIQAKKESNRRRYLRQCQPQEPADFIAYEPRLHADVPTETPPEIGLRTSVDVPIPQEDGTRPCNNPQTPRSNHALPAE</sequence>
<protein>
    <submittedName>
        <fullName evidence="2">Uncharacterized protein</fullName>
    </submittedName>
</protein>
<evidence type="ECO:0000256" key="1">
    <source>
        <dbReference type="SAM" id="MobiDB-lite"/>
    </source>
</evidence>
<keyword evidence="3" id="KW-1185">Reference proteome</keyword>